<dbReference type="InParanoid" id="A0A2T0GV47"/>
<feature type="compositionally biased region" description="Low complexity" evidence="1">
    <location>
        <begin position="88"/>
        <end position="100"/>
    </location>
</feature>
<keyword evidence="2" id="KW-0812">Transmembrane</keyword>
<dbReference type="Proteomes" id="UP000239352">
    <property type="component" value="Unassembled WGS sequence"/>
</dbReference>
<feature type="transmembrane region" description="Helical" evidence="2">
    <location>
        <begin position="27"/>
        <end position="47"/>
    </location>
</feature>
<dbReference type="STRING" id="1050202.GCA_000384035_03089"/>
<accession>A0A2T0GV47</accession>
<evidence type="ECO:0000256" key="2">
    <source>
        <dbReference type="SAM" id="Phobius"/>
    </source>
</evidence>
<comment type="caution">
    <text evidence="3">The sequence shown here is derived from an EMBL/GenBank/DDBJ whole genome shotgun (WGS) entry which is preliminary data.</text>
</comment>
<proteinExistence type="predicted"/>
<evidence type="ECO:0000313" key="4">
    <source>
        <dbReference type="Proteomes" id="UP000239352"/>
    </source>
</evidence>
<evidence type="ECO:0000313" key="3">
    <source>
        <dbReference type="EMBL" id="PRW62974.1"/>
    </source>
</evidence>
<protein>
    <submittedName>
        <fullName evidence="3">Uncharacterized protein</fullName>
    </submittedName>
</protein>
<keyword evidence="4" id="KW-1185">Reference proteome</keyword>
<sequence length="110" mass="11167">MLFLIGALALVVTLVAAVAPGPDYLAWIAGTVGALAVAGGFVARALASDLDEDSGDRRPVPRRPRGTVFGGGSGTSLLERARQRRRSATTGTSPSGTGSAETDEVDRSLG</sequence>
<reference evidence="3 4" key="1">
    <citation type="submission" date="2018-03" db="EMBL/GenBank/DDBJ databases">
        <title>Actinopolyspora mortivallis from Sahara, screening for active biomolecules.</title>
        <authorList>
            <person name="Selama O."/>
            <person name="Wellington E.M.H."/>
            <person name="Hacene H."/>
        </authorList>
    </citation>
    <scope>NUCLEOTIDE SEQUENCE [LARGE SCALE GENOMIC DNA]</scope>
    <source>
        <strain evidence="3 4">M5A</strain>
    </source>
</reference>
<feature type="region of interest" description="Disordered" evidence="1">
    <location>
        <begin position="50"/>
        <end position="110"/>
    </location>
</feature>
<organism evidence="3 4">
    <name type="scientific">Actinopolyspora mortivallis</name>
    <dbReference type="NCBI Taxonomy" id="33906"/>
    <lineage>
        <taxon>Bacteria</taxon>
        <taxon>Bacillati</taxon>
        <taxon>Actinomycetota</taxon>
        <taxon>Actinomycetes</taxon>
        <taxon>Actinopolysporales</taxon>
        <taxon>Actinopolysporaceae</taxon>
        <taxon>Actinopolyspora</taxon>
    </lineage>
</organism>
<dbReference type="AlphaFoldDB" id="A0A2T0GV47"/>
<gene>
    <name evidence="3" type="ORF">CEP50_12965</name>
</gene>
<evidence type="ECO:0000256" key="1">
    <source>
        <dbReference type="SAM" id="MobiDB-lite"/>
    </source>
</evidence>
<dbReference type="EMBL" id="PVSR01000022">
    <property type="protein sequence ID" value="PRW62974.1"/>
    <property type="molecule type" value="Genomic_DNA"/>
</dbReference>
<keyword evidence="2" id="KW-1133">Transmembrane helix</keyword>
<name>A0A2T0GV47_ACTMO</name>
<keyword evidence="2" id="KW-0472">Membrane</keyword>